<comment type="subcellular location">
    <subcellularLocation>
        <location evidence="1">Cell membrane</location>
        <topology evidence="1">Multi-pass membrane protein</topology>
    </subcellularLocation>
</comment>
<evidence type="ECO:0000313" key="9">
    <source>
        <dbReference type="Proteomes" id="UP000636010"/>
    </source>
</evidence>
<keyword evidence="5 7" id="KW-1133">Transmembrane helix</keyword>
<evidence type="ECO:0000256" key="7">
    <source>
        <dbReference type="SAM" id="Phobius"/>
    </source>
</evidence>
<dbReference type="Proteomes" id="UP000636010">
    <property type="component" value="Unassembled WGS sequence"/>
</dbReference>
<accession>A0ABQ1M4A6</accession>
<keyword evidence="4 7" id="KW-0812">Transmembrane</keyword>
<dbReference type="RefSeq" id="WP_188462826.1">
    <property type="nucleotide sequence ID" value="NZ_BAABHU010000005.1"/>
</dbReference>
<proteinExistence type="inferred from homology"/>
<dbReference type="Pfam" id="PF01899">
    <property type="entry name" value="MNHE"/>
    <property type="match status" value="1"/>
</dbReference>
<dbReference type="InterPro" id="IPR002758">
    <property type="entry name" value="Cation_antiport_E"/>
</dbReference>
<evidence type="ECO:0000256" key="4">
    <source>
        <dbReference type="ARBA" id="ARBA00022692"/>
    </source>
</evidence>
<keyword evidence="9" id="KW-1185">Reference proteome</keyword>
<sequence length="163" mass="18806">MKIFLTHIGITLVLTLAVKEYVKIDASGILQFAVILSFFLLLWLSSYVYSRSYFKKLFSAFGLFFYFLKELAVSNFRIIYYIITPGLKFRPAIIKLPLSLKSERGIVLLSNLITLTPGTLTLKISDDKNFLYYHCINVKGGQLDQERRKVKDGFEKRIMTILS</sequence>
<dbReference type="PANTHER" id="PTHR34584">
    <property type="entry name" value="NA(+)/H(+) ANTIPORTER SUBUNIT E1"/>
    <property type="match status" value="1"/>
</dbReference>
<feature type="transmembrane region" description="Helical" evidence="7">
    <location>
        <begin position="61"/>
        <end position="83"/>
    </location>
</feature>
<comment type="similarity">
    <text evidence="2">Belongs to the CPA3 antiporters (TC 2.A.63) subunit E family.</text>
</comment>
<name>A0ABQ1M4A6_9BACT</name>
<keyword evidence="3" id="KW-1003">Cell membrane</keyword>
<feature type="transmembrane region" description="Helical" evidence="7">
    <location>
        <begin position="29"/>
        <end position="49"/>
    </location>
</feature>
<evidence type="ECO:0000256" key="6">
    <source>
        <dbReference type="ARBA" id="ARBA00023136"/>
    </source>
</evidence>
<evidence type="ECO:0000313" key="8">
    <source>
        <dbReference type="EMBL" id="GGC34170.1"/>
    </source>
</evidence>
<protein>
    <recommendedName>
        <fullName evidence="10">Cation:proton antiporter</fullName>
    </recommendedName>
</protein>
<dbReference type="PIRSF" id="PIRSF019239">
    <property type="entry name" value="MrpE"/>
    <property type="match status" value="1"/>
</dbReference>
<organism evidence="8 9">
    <name type="scientific">Marivirga lumbricoides</name>
    <dbReference type="NCBI Taxonomy" id="1046115"/>
    <lineage>
        <taxon>Bacteria</taxon>
        <taxon>Pseudomonadati</taxon>
        <taxon>Bacteroidota</taxon>
        <taxon>Cytophagia</taxon>
        <taxon>Cytophagales</taxon>
        <taxon>Marivirgaceae</taxon>
        <taxon>Marivirga</taxon>
    </lineage>
</organism>
<evidence type="ECO:0008006" key="10">
    <source>
        <dbReference type="Google" id="ProtNLM"/>
    </source>
</evidence>
<evidence type="ECO:0000256" key="5">
    <source>
        <dbReference type="ARBA" id="ARBA00022989"/>
    </source>
</evidence>
<evidence type="ECO:0000256" key="3">
    <source>
        <dbReference type="ARBA" id="ARBA00022475"/>
    </source>
</evidence>
<evidence type="ECO:0000256" key="1">
    <source>
        <dbReference type="ARBA" id="ARBA00004651"/>
    </source>
</evidence>
<dbReference type="PANTHER" id="PTHR34584:SF1">
    <property type="entry name" value="NA(+)_H(+) ANTIPORTER SUBUNIT E1"/>
    <property type="match status" value="1"/>
</dbReference>
<dbReference type="EMBL" id="BMEC01000005">
    <property type="protein sequence ID" value="GGC34170.1"/>
    <property type="molecule type" value="Genomic_DNA"/>
</dbReference>
<evidence type="ECO:0000256" key="2">
    <source>
        <dbReference type="ARBA" id="ARBA00006228"/>
    </source>
</evidence>
<comment type="caution">
    <text evidence="8">The sequence shown here is derived from an EMBL/GenBank/DDBJ whole genome shotgun (WGS) entry which is preliminary data.</text>
</comment>
<reference evidence="9" key="1">
    <citation type="journal article" date="2019" name="Int. J. Syst. Evol. Microbiol.">
        <title>The Global Catalogue of Microorganisms (GCM) 10K type strain sequencing project: providing services to taxonomists for standard genome sequencing and annotation.</title>
        <authorList>
            <consortium name="The Broad Institute Genomics Platform"/>
            <consortium name="The Broad Institute Genome Sequencing Center for Infectious Disease"/>
            <person name="Wu L."/>
            <person name="Ma J."/>
        </authorList>
    </citation>
    <scope>NUCLEOTIDE SEQUENCE [LARGE SCALE GENOMIC DNA]</scope>
    <source>
        <strain evidence="9">CGMCC 1.10832</strain>
    </source>
</reference>
<keyword evidence="6 7" id="KW-0472">Membrane</keyword>
<gene>
    <name evidence="8" type="ORF">GCM10011506_19560</name>
</gene>